<dbReference type="InterPro" id="IPR045562">
    <property type="entry name" value="RecG_dom3_C"/>
</dbReference>
<evidence type="ECO:0000256" key="2">
    <source>
        <dbReference type="ARBA" id="ARBA00022741"/>
    </source>
</evidence>
<dbReference type="Pfam" id="PF19833">
    <property type="entry name" value="RecG_dom3_C"/>
    <property type="match status" value="1"/>
</dbReference>
<dbReference type="Gene3D" id="3.40.50.300">
    <property type="entry name" value="P-loop containing nucleotide triphosphate hydrolases"/>
    <property type="match status" value="2"/>
</dbReference>
<evidence type="ECO:0000256" key="12">
    <source>
        <dbReference type="ARBA" id="ARBA00048988"/>
    </source>
</evidence>
<dbReference type="EMBL" id="JAXCLX010000004">
    <property type="protein sequence ID" value="MDY0874270.1"/>
    <property type="molecule type" value="Genomic_DNA"/>
</dbReference>
<dbReference type="InterPro" id="IPR047112">
    <property type="entry name" value="RecG/Mfd"/>
</dbReference>
<dbReference type="Pfam" id="PF00270">
    <property type="entry name" value="DEAD"/>
    <property type="match status" value="1"/>
</dbReference>
<keyword evidence="7" id="KW-0238">DNA-binding</keyword>
<comment type="catalytic activity">
    <reaction evidence="11 13">
        <text>Couples ATP hydrolysis with the unwinding of duplex DNA by translocating in the 3'-5' direction.</text>
        <dbReference type="EC" id="5.6.2.4"/>
    </reaction>
</comment>
<sequence>MRPQILYPLFASVTSLPGIGPRLGKLFEKLTGPSVVGLLWHLPTGLVERQQEPDIPDVADGATVTLKVQVTVHLVPQRPRQPYRVSCVNDTGAVDLVFFNPRVDYLKNLLPPGEWRLVSGRVERYAGALNMVHPDYILPLERAAEIKKIEPTYGLTAGLTPRLVLKAVAAAIERAPEPPEWIDAHVMKRHQWPKWKPAIETIHHPASGADLGPDTLARQRLAYDEVLASQVALALVRQHNRRLAGRPCVATGALTSRVKAKLPYDLTASQRQAIEEIAADMASPQRMLRLLQGDVGSGKTVVALFAMLIAAEAGGQAALLAPTDILARQHFATLEPMLRAAGLRLELLTGRDKGKARERIVEGLASGEIPFVVGTHALVQESVSFHDLRLAVVDEQHRFGVQQRVALSDKGKGVDLLVMTATPIPRTLMLTAYGDIDVSRLTEKPPGRQPIDTRTIPIDRLDEVAGGLRRAIAHGSRIYWVCPLVDESEVIDLAAASERYEMLKNIFGLRAGLVHGQMKAADRDKAMAQFQAGEIDILVATTVIEVGVNVPEATVMVIEHAERFGLAQLHQLRGRVGRGTGKSSCILLYQTPLSETAKSRLAIMRDTEDGFRIAEEDLKLRGAGELLGTRQSGLQEFHIADLAAHADLIQIARDDARLVLEMDPELVSERGLALRVLLYLFEKDAVVKTIRSG</sequence>
<keyword evidence="3 13" id="KW-0227">DNA damage</keyword>
<dbReference type="NCBIfam" id="NF008164">
    <property type="entry name" value="PRK10917.1-2"/>
    <property type="match status" value="1"/>
</dbReference>
<dbReference type="EC" id="5.6.2.4" evidence="13"/>
<feature type="domain" description="Helicase C-terminal" evidence="15">
    <location>
        <begin position="467"/>
        <end position="619"/>
    </location>
</feature>
<dbReference type="InterPro" id="IPR014001">
    <property type="entry name" value="Helicase_ATP-bd"/>
</dbReference>
<dbReference type="PROSITE" id="PS51192">
    <property type="entry name" value="HELICASE_ATP_BIND_1"/>
    <property type="match status" value="1"/>
</dbReference>
<dbReference type="CDD" id="cd04488">
    <property type="entry name" value="RecG_wedge_OBF"/>
    <property type="match status" value="1"/>
</dbReference>
<dbReference type="NCBIfam" id="NF008165">
    <property type="entry name" value="PRK10917.1-3"/>
    <property type="match status" value="1"/>
</dbReference>
<keyword evidence="10" id="KW-0413">Isomerase</keyword>
<dbReference type="InterPro" id="IPR011545">
    <property type="entry name" value="DEAD/DEAH_box_helicase_dom"/>
</dbReference>
<keyword evidence="6 13" id="KW-0067">ATP-binding</keyword>
<dbReference type="PROSITE" id="PS51194">
    <property type="entry name" value="HELICASE_CTER"/>
    <property type="match status" value="1"/>
</dbReference>
<keyword evidence="9 13" id="KW-0234">DNA repair</keyword>
<evidence type="ECO:0000256" key="4">
    <source>
        <dbReference type="ARBA" id="ARBA00022801"/>
    </source>
</evidence>
<dbReference type="PANTHER" id="PTHR47964">
    <property type="entry name" value="ATP-DEPENDENT DNA HELICASE HOMOLOG RECG, CHLOROPLASTIC"/>
    <property type="match status" value="1"/>
</dbReference>
<dbReference type="Proteomes" id="UP001271769">
    <property type="component" value="Unassembled WGS sequence"/>
</dbReference>
<accession>A0ABU5E3V7</accession>
<evidence type="ECO:0000256" key="3">
    <source>
        <dbReference type="ARBA" id="ARBA00022763"/>
    </source>
</evidence>
<keyword evidence="8 13" id="KW-0233">DNA recombination</keyword>
<dbReference type="SUPFAM" id="SSF52540">
    <property type="entry name" value="P-loop containing nucleoside triphosphate hydrolases"/>
    <property type="match status" value="2"/>
</dbReference>
<keyword evidence="17" id="KW-1185">Reference proteome</keyword>
<dbReference type="GO" id="GO:0003678">
    <property type="term" value="F:DNA helicase activity"/>
    <property type="evidence" value="ECO:0007669"/>
    <property type="project" value="UniProtKB-EC"/>
</dbReference>
<comment type="caution">
    <text evidence="16">The sequence shown here is derived from an EMBL/GenBank/DDBJ whole genome shotgun (WGS) entry which is preliminary data.</text>
</comment>
<organism evidence="16 17">
    <name type="scientific">Dongia rigui</name>
    <dbReference type="NCBI Taxonomy" id="940149"/>
    <lineage>
        <taxon>Bacteria</taxon>
        <taxon>Pseudomonadati</taxon>
        <taxon>Pseudomonadota</taxon>
        <taxon>Alphaproteobacteria</taxon>
        <taxon>Rhodospirillales</taxon>
        <taxon>Dongiaceae</taxon>
        <taxon>Dongia</taxon>
    </lineage>
</organism>
<reference evidence="16 17" key="1">
    <citation type="journal article" date="2013" name="Antonie Van Leeuwenhoek">
        <title>Dongia rigui sp. nov., isolated from freshwater of a large wetland in Korea.</title>
        <authorList>
            <person name="Baik K.S."/>
            <person name="Hwang Y.M."/>
            <person name="Choi J.S."/>
            <person name="Kwon J."/>
            <person name="Seong C.N."/>
        </authorList>
    </citation>
    <scope>NUCLEOTIDE SEQUENCE [LARGE SCALE GENOMIC DNA]</scope>
    <source>
        <strain evidence="16 17">04SU4-P</strain>
    </source>
</reference>
<evidence type="ECO:0000313" key="16">
    <source>
        <dbReference type="EMBL" id="MDY0874270.1"/>
    </source>
</evidence>
<keyword evidence="2 13" id="KW-0547">Nucleotide-binding</keyword>
<dbReference type="SUPFAM" id="SSF50249">
    <property type="entry name" value="Nucleic acid-binding proteins"/>
    <property type="match status" value="1"/>
</dbReference>
<comment type="function">
    <text evidence="13">Plays a critical role in recombination and DNA repair. Helps process Holliday junction intermediates to mature products by catalyzing branch migration. Has replication fork regression activity, unwinds stalled or blocked replication forks to make a HJ that can be resolved. Has a DNA unwinding activity characteristic of a DNA helicase with 3'-5' polarity.</text>
</comment>
<dbReference type="Gene3D" id="2.40.50.140">
    <property type="entry name" value="Nucleic acid-binding proteins"/>
    <property type="match status" value="1"/>
</dbReference>
<dbReference type="NCBIfam" id="TIGR00643">
    <property type="entry name" value="recG"/>
    <property type="match status" value="1"/>
</dbReference>
<evidence type="ECO:0000256" key="11">
    <source>
        <dbReference type="ARBA" id="ARBA00034617"/>
    </source>
</evidence>
<dbReference type="InterPro" id="IPR012340">
    <property type="entry name" value="NA-bd_OB-fold"/>
</dbReference>
<dbReference type="InterPro" id="IPR027417">
    <property type="entry name" value="P-loop_NTPase"/>
</dbReference>
<evidence type="ECO:0000256" key="1">
    <source>
        <dbReference type="ARBA" id="ARBA00007504"/>
    </source>
</evidence>
<evidence type="ECO:0000259" key="14">
    <source>
        <dbReference type="PROSITE" id="PS51192"/>
    </source>
</evidence>
<keyword evidence="4 13" id="KW-0378">Hydrolase</keyword>
<evidence type="ECO:0000256" key="9">
    <source>
        <dbReference type="ARBA" id="ARBA00023204"/>
    </source>
</evidence>
<keyword evidence="5 13" id="KW-0347">Helicase</keyword>
<name>A0ABU5E3V7_9PROT</name>
<evidence type="ECO:0000256" key="13">
    <source>
        <dbReference type="RuleBase" id="RU363016"/>
    </source>
</evidence>
<dbReference type="GO" id="GO:0016787">
    <property type="term" value="F:hydrolase activity"/>
    <property type="evidence" value="ECO:0007669"/>
    <property type="project" value="UniProtKB-KW"/>
</dbReference>
<dbReference type="CDD" id="cd17992">
    <property type="entry name" value="DEXHc_RecG"/>
    <property type="match status" value="1"/>
</dbReference>
<comment type="similarity">
    <text evidence="1 13">Belongs to the helicase family. RecG subfamily.</text>
</comment>
<proteinExistence type="inferred from homology"/>
<evidence type="ECO:0000256" key="10">
    <source>
        <dbReference type="ARBA" id="ARBA00023235"/>
    </source>
</evidence>
<comment type="catalytic activity">
    <reaction evidence="12 13">
        <text>ATP + H2O = ADP + phosphate + H(+)</text>
        <dbReference type="Rhea" id="RHEA:13065"/>
        <dbReference type="ChEBI" id="CHEBI:15377"/>
        <dbReference type="ChEBI" id="CHEBI:15378"/>
        <dbReference type="ChEBI" id="CHEBI:30616"/>
        <dbReference type="ChEBI" id="CHEBI:43474"/>
        <dbReference type="ChEBI" id="CHEBI:456216"/>
        <dbReference type="EC" id="5.6.2.4"/>
    </reaction>
</comment>
<protein>
    <recommendedName>
        <fullName evidence="13">ATP-dependent DNA helicase RecG</fullName>
        <ecNumber evidence="13">5.6.2.4</ecNumber>
    </recommendedName>
</protein>
<dbReference type="NCBIfam" id="NF008168">
    <property type="entry name" value="PRK10917.2-2"/>
    <property type="match status" value="1"/>
</dbReference>
<evidence type="ECO:0000313" key="17">
    <source>
        <dbReference type="Proteomes" id="UP001271769"/>
    </source>
</evidence>
<evidence type="ECO:0000256" key="7">
    <source>
        <dbReference type="ARBA" id="ARBA00023125"/>
    </source>
</evidence>
<dbReference type="InterPro" id="IPR001650">
    <property type="entry name" value="Helicase_C-like"/>
</dbReference>
<gene>
    <name evidence="16" type="primary">recG</name>
    <name evidence="16" type="ORF">SMD31_20190</name>
</gene>
<feature type="domain" description="Helicase ATP-binding" evidence="14">
    <location>
        <begin position="280"/>
        <end position="441"/>
    </location>
</feature>
<evidence type="ECO:0000256" key="5">
    <source>
        <dbReference type="ARBA" id="ARBA00022806"/>
    </source>
</evidence>
<evidence type="ECO:0000259" key="15">
    <source>
        <dbReference type="PROSITE" id="PS51194"/>
    </source>
</evidence>
<dbReference type="RefSeq" id="WP_320502739.1">
    <property type="nucleotide sequence ID" value="NZ_JAXCLX010000004.1"/>
</dbReference>
<dbReference type="PANTHER" id="PTHR47964:SF1">
    <property type="entry name" value="ATP-DEPENDENT DNA HELICASE HOMOLOG RECG, CHLOROPLASTIC"/>
    <property type="match status" value="1"/>
</dbReference>
<evidence type="ECO:0000256" key="8">
    <source>
        <dbReference type="ARBA" id="ARBA00023172"/>
    </source>
</evidence>
<dbReference type="InterPro" id="IPR004609">
    <property type="entry name" value="ATP-dep_DNA_helicase_RecG"/>
</dbReference>
<dbReference type="SMART" id="SM00490">
    <property type="entry name" value="HELICc"/>
    <property type="match status" value="1"/>
</dbReference>
<dbReference type="SMART" id="SM00487">
    <property type="entry name" value="DEXDc"/>
    <property type="match status" value="1"/>
</dbReference>
<evidence type="ECO:0000256" key="6">
    <source>
        <dbReference type="ARBA" id="ARBA00022840"/>
    </source>
</evidence>
<dbReference type="Pfam" id="PF00271">
    <property type="entry name" value="Helicase_C"/>
    <property type="match status" value="1"/>
</dbReference>